<dbReference type="KEGG" id="sqz:FQU76_28470"/>
<keyword evidence="2" id="KW-1185">Reference proteome</keyword>
<evidence type="ECO:0000313" key="2">
    <source>
        <dbReference type="Proteomes" id="UP000320580"/>
    </source>
</evidence>
<dbReference type="RefSeq" id="WP_146483103.1">
    <property type="nucleotide sequence ID" value="NZ_CP042266.1"/>
</dbReference>
<reference evidence="1 2" key="1">
    <citation type="submission" date="2019-07" db="EMBL/GenBank/DDBJ databases">
        <authorList>
            <person name="Zhu P."/>
        </authorList>
    </citation>
    <scope>NUCLEOTIDE SEQUENCE [LARGE SCALE GENOMIC DNA]</scope>
    <source>
        <strain evidence="1 2">SSL-25</strain>
    </source>
</reference>
<name>A0A5B8JPN3_9ACTN</name>
<evidence type="ECO:0000313" key="1">
    <source>
        <dbReference type="EMBL" id="QDY79820.1"/>
    </source>
</evidence>
<dbReference type="Proteomes" id="UP000320580">
    <property type="component" value="Chromosome"/>
</dbReference>
<accession>A0A5B8JPN3</accession>
<sequence length="108" mass="12378">MRDSIARALAWVLCLCFPARGRHRAPDRPTPVIICAPRTPIPLHVLARTVPTREPFRIPPYMAEWSARQQREEERRRERRTALALADIGIDYPYTADHVHQVMTGVAA</sequence>
<dbReference type="OrthoDB" id="4332590at2"/>
<dbReference type="AlphaFoldDB" id="A0A5B8JPN3"/>
<protein>
    <submittedName>
        <fullName evidence="1">Uncharacterized protein</fullName>
    </submittedName>
</protein>
<gene>
    <name evidence="1" type="ORF">FQU76_28470</name>
</gene>
<dbReference type="EMBL" id="CP042266">
    <property type="protein sequence ID" value="QDY79820.1"/>
    <property type="molecule type" value="Genomic_DNA"/>
</dbReference>
<organism evidence="1 2">
    <name type="scientific">Streptomyces qinzhouensis</name>
    <dbReference type="NCBI Taxonomy" id="2599401"/>
    <lineage>
        <taxon>Bacteria</taxon>
        <taxon>Bacillati</taxon>
        <taxon>Actinomycetota</taxon>
        <taxon>Actinomycetes</taxon>
        <taxon>Kitasatosporales</taxon>
        <taxon>Streptomycetaceae</taxon>
        <taxon>Streptomyces</taxon>
    </lineage>
</organism>
<proteinExistence type="predicted"/>